<dbReference type="Gene3D" id="3.50.50.60">
    <property type="entry name" value="FAD/NAD(P)-binding domain"/>
    <property type="match status" value="1"/>
</dbReference>
<comment type="similarity">
    <text evidence="2">Belongs to the prenylcysteine oxidase family.</text>
</comment>
<keyword evidence="7" id="KW-0325">Glycoprotein</keyword>
<dbReference type="Pfam" id="PF07156">
    <property type="entry name" value="Prenylcys_lyase"/>
    <property type="match status" value="1"/>
</dbReference>
<dbReference type="AlphaFoldDB" id="A0AAD4GIY5"/>
<gene>
    <name evidence="10" type="ORF">L210DRAFT_920821</name>
</gene>
<comment type="caution">
    <text evidence="10">The sequence shown here is derived from an EMBL/GenBank/DDBJ whole genome shotgun (WGS) entry which is preliminary data.</text>
</comment>
<evidence type="ECO:0000256" key="4">
    <source>
        <dbReference type="ARBA" id="ARBA00022729"/>
    </source>
</evidence>
<protein>
    <submittedName>
        <fullName evidence="10">FAD/NAD(P)-binding domain-containing protein</fullName>
    </submittedName>
</protein>
<evidence type="ECO:0000313" key="11">
    <source>
        <dbReference type="Proteomes" id="UP001194468"/>
    </source>
</evidence>
<evidence type="ECO:0000313" key="10">
    <source>
        <dbReference type="EMBL" id="KAF8446323.1"/>
    </source>
</evidence>
<dbReference type="GO" id="GO:0030327">
    <property type="term" value="P:prenylated protein catabolic process"/>
    <property type="evidence" value="ECO:0007669"/>
    <property type="project" value="TreeGrafter"/>
</dbReference>
<proteinExistence type="inferred from homology"/>
<dbReference type="PANTHER" id="PTHR15944">
    <property type="entry name" value="FARNESYLCYSTEINE LYASE"/>
    <property type="match status" value="1"/>
</dbReference>
<dbReference type="SUPFAM" id="SSF51905">
    <property type="entry name" value="FAD/NAD(P)-binding domain"/>
    <property type="match status" value="1"/>
</dbReference>
<evidence type="ECO:0000256" key="5">
    <source>
        <dbReference type="ARBA" id="ARBA00022827"/>
    </source>
</evidence>
<keyword evidence="4 8" id="KW-0732">Signal</keyword>
<evidence type="ECO:0000256" key="7">
    <source>
        <dbReference type="ARBA" id="ARBA00023180"/>
    </source>
</evidence>
<reference evidence="10" key="2">
    <citation type="journal article" date="2020" name="Nat. Commun.">
        <title>Large-scale genome sequencing of mycorrhizal fungi provides insights into the early evolution of symbiotic traits.</title>
        <authorList>
            <person name="Miyauchi S."/>
            <person name="Kiss E."/>
            <person name="Kuo A."/>
            <person name="Drula E."/>
            <person name="Kohler A."/>
            <person name="Sanchez-Garcia M."/>
            <person name="Morin E."/>
            <person name="Andreopoulos B."/>
            <person name="Barry K.W."/>
            <person name="Bonito G."/>
            <person name="Buee M."/>
            <person name="Carver A."/>
            <person name="Chen C."/>
            <person name="Cichocki N."/>
            <person name="Clum A."/>
            <person name="Culley D."/>
            <person name="Crous P.W."/>
            <person name="Fauchery L."/>
            <person name="Girlanda M."/>
            <person name="Hayes R.D."/>
            <person name="Keri Z."/>
            <person name="LaButti K."/>
            <person name="Lipzen A."/>
            <person name="Lombard V."/>
            <person name="Magnuson J."/>
            <person name="Maillard F."/>
            <person name="Murat C."/>
            <person name="Nolan M."/>
            <person name="Ohm R.A."/>
            <person name="Pangilinan J."/>
            <person name="Pereira M.F."/>
            <person name="Perotto S."/>
            <person name="Peter M."/>
            <person name="Pfister S."/>
            <person name="Riley R."/>
            <person name="Sitrit Y."/>
            <person name="Stielow J.B."/>
            <person name="Szollosi G."/>
            <person name="Zifcakova L."/>
            <person name="Stursova M."/>
            <person name="Spatafora J.W."/>
            <person name="Tedersoo L."/>
            <person name="Vaario L.M."/>
            <person name="Yamada A."/>
            <person name="Yan M."/>
            <person name="Wang P."/>
            <person name="Xu J."/>
            <person name="Bruns T."/>
            <person name="Baldrian P."/>
            <person name="Vilgalys R."/>
            <person name="Dunand C."/>
            <person name="Henrissat B."/>
            <person name="Grigoriev I.V."/>
            <person name="Hibbett D."/>
            <person name="Nagy L.G."/>
            <person name="Martin F.M."/>
        </authorList>
    </citation>
    <scope>NUCLEOTIDE SEQUENCE</scope>
    <source>
        <strain evidence="10">BED1</strain>
    </source>
</reference>
<evidence type="ECO:0000256" key="6">
    <source>
        <dbReference type="ARBA" id="ARBA00023002"/>
    </source>
</evidence>
<evidence type="ECO:0000256" key="8">
    <source>
        <dbReference type="SAM" id="SignalP"/>
    </source>
</evidence>
<dbReference type="Proteomes" id="UP001194468">
    <property type="component" value="Unassembled WGS sequence"/>
</dbReference>
<dbReference type="InterPro" id="IPR036188">
    <property type="entry name" value="FAD/NAD-bd_sf"/>
</dbReference>
<name>A0AAD4GIY5_BOLED</name>
<dbReference type="PANTHER" id="PTHR15944:SF0">
    <property type="entry name" value="PRENYLCYSTEINE LYASE DOMAIN-CONTAINING PROTEIN"/>
    <property type="match status" value="1"/>
</dbReference>
<dbReference type="GO" id="GO:0030328">
    <property type="term" value="P:prenylcysteine catabolic process"/>
    <property type="evidence" value="ECO:0007669"/>
    <property type="project" value="InterPro"/>
</dbReference>
<evidence type="ECO:0000256" key="3">
    <source>
        <dbReference type="ARBA" id="ARBA00022630"/>
    </source>
</evidence>
<comment type="cofactor">
    <cofactor evidence="1">
        <name>FAD</name>
        <dbReference type="ChEBI" id="CHEBI:57692"/>
    </cofactor>
</comment>
<dbReference type="InterPro" id="IPR017046">
    <property type="entry name" value="Prenylcysteine_Oxase1"/>
</dbReference>
<sequence>MRSLARTILHVSLISTSIAFQLPFKLPFFKSSQTIVVEEQVASTIPRVAVIGAGAAGSSAAFWISKAKQRFEIDIEVDVYERAPYIGGRSTTVHPYDDQTYAPVELGASIFVDANKNLMRASKEFNLTLDDFGDEFSDTGIWDGSKFVLVMDNVSYYKSWWTTLKILWRYGYTAPANTQKLVNNMVSQFVGLYKTESPRWDDVADLATTFEWDEMSNSTCIDYLKANGVAESFAQEMVEAATRVNYAQDVSRIHALGCMVCMAATGAVGVASGNFRIFENFLNKSDANVYLNTEVEEISRIPDSPLWTVRTSAGAKIYRGIILAAPFHQTGIAIPSELAGKIPPQPYVHLHVTLLTTRNDTMKASYFGLSPGSHVPQSIFSTWESAQSGGPEPEFNSLSYHGHVRKMNETGHWNDQEEWKVKIFSMERISDEWLSKAFDHVGWVYRKEWDAYPMLPPADRFPPVKIEQGFYYVNAFEPFISTMETETIASRNVVDLLLHEEFGSGICGSLISGSETDAHENATRVPESSGFVLGWDC</sequence>
<dbReference type="InterPro" id="IPR010795">
    <property type="entry name" value="Prenylcys_lyase"/>
</dbReference>
<keyword evidence="3" id="KW-0285">Flavoprotein</keyword>
<feature type="signal peptide" evidence="8">
    <location>
        <begin position="1"/>
        <end position="19"/>
    </location>
</feature>
<dbReference type="EMBL" id="WHUW01000005">
    <property type="protein sequence ID" value="KAF8446323.1"/>
    <property type="molecule type" value="Genomic_DNA"/>
</dbReference>
<organism evidence="10 11">
    <name type="scientific">Boletus edulis BED1</name>
    <dbReference type="NCBI Taxonomy" id="1328754"/>
    <lineage>
        <taxon>Eukaryota</taxon>
        <taxon>Fungi</taxon>
        <taxon>Dikarya</taxon>
        <taxon>Basidiomycota</taxon>
        <taxon>Agaricomycotina</taxon>
        <taxon>Agaricomycetes</taxon>
        <taxon>Agaricomycetidae</taxon>
        <taxon>Boletales</taxon>
        <taxon>Boletineae</taxon>
        <taxon>Boletaceae</taxon>
        <taxon>Boletoideae</taxon>
        <taxon>Boletus</taxon>
    </lineage>
</organism>
<evidence type="ECO:0000256" key="2">
    <source>
        <dbReference type="ARBA" id="ARBA00009967"/>
    </source>
</evidence>
<evidence type="ECO:0000256" key="1">
    <source>
        <dbReference type="ARBA" id="ARBA00001974"/>
    </source>
</evidence>
<dbReference type="Pfam" id="PF13450">
    <property type="entry name" value="NAD_binding_8"/>
    <property type="match status" value="1"/>
</dbReference>
<dbReference type="GO" id="GO:0001735">
    <property type="term" value="F:prenylcysteine oxidase activity"/>
    <property type="evidence" value="ECO:0007669"/>
    <property type="project" value="InterPro"/>
</dbReference>
<feature type="domain" description="Prenylcysteine lyase" evidence="9">
    <location>
        <begin position="158"/>
        <end position="500"/>
    </location>
</feature>
<keyword evidence="11" id="KW-1185">Reference proteome</keyword>
<accession>A0AAD4GIY5</accession>
<keyword evidence="6" id="KW-0560">Oxidoreductase</keyword>
<feature type="chain" id="PRO_5041934775" evidence="8">
    <location>
        <begin position="20"/>
        <end position="537"/>
    </location>
</feature>
<dbReference type="PIRSF" id="PIRSF036292">
    <property type="entry name" value="Prenylcysteine_oxidase"/>
    <property type="match status" value="1"/>
</dbReference>
<evidence type="ECO:0000259" key="9">
    <source>
        <dbReference type="Pfam" id="PF07156"/>
    </source>
</evidence>
<reference evidence="10" key="1">
    <citation type="submission" date="2019-10" db="EMBL/GenBank/DDBJ databases">
        <authorList>
            <consortium name="DOE Joint Genome Institute"/>
            <person name="Kuo A."/>
            <person name="Miyauchi S."/>
            <person name="Kiss E."/>
            <person name="Drula E."/>
            <person name="Kohler A."/>
            <person name="Sanchez-Garcia M."/>
            <person name="Andreopoulos B."/>
            <person name="Barry K.W."/>
            <person name="Bonito G."/>
            <person name="Buee M."/>
            <person name="Carver A."/>
            <person name="Chen C."/>
            <person name="Cichocki N."/>
            <person name="Clum A."/>
            <person name="Culley D."/>
            <person name="Crous P.W."/>
            <person name="Fauchery L."/>
            <person name="Girlanda M."/>
            <person name="Hayes R."/>
            <person name="Keri Z."/>
            <person name="LaButti K."/>
            <person name="Lipzen A."/>
            <person name="Lombard V."/>
            <person name="Magnuson J."/>
            <person name="Maillard F."/>
            <person name="Morin E."/>
            <person name="Murat C."/>
            <person name="Nolan M."/>
            <person name="Ohm R."/>
            <person name="Pangilinan J."/>
            <person name="Pereira M."/>
            <person name="Perotto S."/>
            <person name="Peter M."/>
            <person name="Riley R."/>
            <person name="Sitrit Y."/>
            <person name="Stielow B."/>
            <person name="Szollosi G."/>
            <person name="Zifcakova L."/>
            <person name="Stursova M."/>
            <person name="Spatafora J.W."/>
            <person name="Tedersoo L."/>
            <person name="Vaario L.-M."/>
            <person name="Yamada A."/>
            <person name="Yan M."/>
            <person name="Wang P."/>
            <person name="Xu J."/>
            <person name="Bruns T."/>
            <person name="Baldrian P."/>
            <person name="Vilgalys R."/>
            <person name="Henrissat B."/>
            <person name="Grigoriev I.V."/>
            <person name="Hibbett D."/>
            <person name="Nagy L.G."/>
            <person name="Martin F.M."/>
        </authorList>
    </citation>
    <scope>NUCLEOTIDE SEQUENCE</scope>
    <source>
        <strain evidence="10">BED1</strain>
    </source>
</reference>
<keyword evidence="5" id="KW-0274">FAD</keyword>